<dbReference type="Proteomes" id="UP000824366">
    <property type="component" value="Chromosome"/>
</dbReference>
<comment type="similarity">
    <text evidence="2">Belongs to the Rht family.</text>
</comment>
<feature type="transmembrane region" description="Helical" evidence="7">
    <location>
        <begin position="46"/>
        <end position="67"/>
    </location>
</feature>
<evidence type="ECO:0000256" key="7">
    <source>
        <dbReference type="SAM" id="Phobius"/>
    </source>
</evidence>
<dbReference type="NCBIfam" id="NF008201">
    <property type="entry name" value="PRK10958.1"/>
    <property type="match status" value="1"/>
</dbReference>
<protein>
    <submittedName>
        <fullName evidence="8">Leucine efflux protein</fullName>
    </submittedName>
</protein>
<reference evidence="8 9" key="1">
    <citation type="journal article" date="2021" name="Microbiol. Spectr.">
        <title>A Single Bacterium Capable of Oxidation and Reduction of Iron at Circumneutral pH.</title>
        <authorList>
            <person name="Kato S."/>
            <person name="Ohkuma M."/>
        </authorList>
    </citation>
    <scope>NUCLEOTIDE SEQUENCE [LARGE SCALE GENOMIC DNA]</scope>
    <source>
        <strain evidence="8 9">MIZ03</strain>
    </source>
</reference>
<evidence type="ECO:0000256" key="2">
    <source>
        <dbReference type="ARBA" id="ARBA00007928"/>
    </source>
</evidence>
<proteinExistence type="inferred from homology"/>
<gene>
    <name evidence="8" type="ORF">MIZ03_2880</name>
</gene>
<keyword evidence="5 7" id="KW-1133">Transmembrane helix</keyword>
<evidence type="ECO:0000313" key="9">
    <source>
        <dbReference type="Proteomes" id="UP000824366"/>
    </source>
</evidence>
<evidence type="ECO:0000313" key="8">
    <source>
        <dbReference type="EMBL" id="BCO27987.1"/>
    </source>
</evidence>
<feature type="transmembrane region" description="Helical" evidence="7">
    <location>
        <begin position="136"/>
        <end position="158"/>
    </location>
</feature>
<dbReference type="InterPro" id="IPR001123">
    <property type="entry name" value="LeuE-type"/>
</dbReference>
<dbReference type="RefSeq" id="WP_223903988.1">
    <property type="nucleotide sequence ID" value="NZ_AP024238.1"/>
</dbReference>
<evidence type="ECO:0000256" key="6">
    <source>
        <dbReference type="ARBA" id="ARBA00023136"/>
    </source>
</evidence>
<evidence type="ECO:0000256" key="3">
    <source>
        <dbReference type="ARBA" id="ARBA00022475"/>
    </source>
</evidence>
<evidence type="ECO:0000256" key="5">
    <source>
        <dbReference type="ARBA" id="ARBA00022989"/>
    </source>
</evidence>
<keyword evidence="6 7" id="KW-0472">Membrane</keyword>
<dbReference type="PANTHER" id="PTHR30086">
    <property type="entry name" value="ARGININE EXPORTER PROTEIN ARGO"/>
    <property type="match status" value="1"/>
</dbReference>
<organism evidence="8 9">
    <name type="scientific">Rhodoferax lithotrophicus</name>
    <dbReference type="NCBI Taxonomy" id="2798804"/>
    <lineage>
        <taxon>Bacteria</taxon>
        <taxon>Pseudomonadati</taxon>
        <taxon>Pseudomonadota</taxon>
        <taxon>Betaproteobacteria</taxon>
        <taxon>Burkholderiales</taxon>
        <taxon>Comamonadaceae</taxon>
        <taxon>Rhodoferax</taxon>
    </lineage>
</organism>
<dbReference type="EMBL" id="AP024238">
    <property type="protein sequence ID" value="BCO27987.1"/>
    <property type="molecule type" value="Genomic_DNA"/>
</dbReference>
<dbReference type="PANTHER" id="PTHR30086:SF15">
    <property type="entry name" value="LEUCINE EFFLUX PROTEIN"/>
    <property type="match status" value="1"/>
</dbReference>
<feature type="transmembrane region" description="Helical" evidence="7">
    <location>
        <begin position="204"/>
        <end position="221"/>
    </location>
</feature>
<name>A0ABM7MNY1_9BURK</name>
<keyword evidence="9" id="KW-1185">Reference proteome</keyword>
<evidence type="ECO:0000256" key="4">
    <source>
        <dbReference type="ARBA" id="ARBA00022692"/>
    </source>
</evidence>
<accession>A0ABM7MNY1</accession>
<keyword evidence="4 7" id="KW-0812">Transmembrane</keyword>
<feature type="transmembrane region" description="Helical" evidence="7">
    <location>
        <begin position="12"/>
        <end position="34"/>
    </location>
</feature>
<feature type="transmembrane region" description="Helical" evidence="7">
    <location>
        <begin position="73"/>
        <end position="94"/>
    </location>
</feature>
<feature type="transmembrane region" description="Helical" evidence="7">
    <location>
        <begin position="170"/>
        <end position="192"/>
    </location>
</feature>
<comment type="subcellular location">
    <subcellularLocation>
        <location evidence="1">Cell membrane</location>
        <topology evidence="1">Multi-pass membrane protein</topology>
    </subcellularLocation>
</comment>
<keyword evidence="3" id="KW-1003">Cell membrane</keyword>
<dbReference type="PIRSF" id="PIRSF006324">
    <property type="entry name" value="LeuE"/>
    <property type="match status" value="1"/>
</dbReference>
<evidence type="ECO:0000256" key="1">
    <source>
        <dbReference type="ARBA" id="ARBA00004651"/>
    </source>
</evidence>
<sequence>MSFYGVTDLWTYVIGAFGIILLPGPNSLYVLSVATARGVRAGFQGAYGVFVGDTLLLICTGLGAAGVLRTYPAMFMVVKYFGAAYLTWVGLNLLRSALKGWRVQADVVETVARISTPEASSAVTSTTHLQQPFRRALVISLLNPKAILFLLSFFVQFIDPSYAQPEVPFLILSAILMIFSALYLSALIFAGARLAQGFARRKKLSASLSGMVGGLFMWFGAKLATASLN</sequence>
<dbReference type="Pfam" id="PF01810">
    <property type="entry name" value="LysE"/>
    <property type="match status" value="1"/>
</dbReference>